<dbReference type="EMBL" id="JAFBBK010000001">
    <property type="protein sequence ID" value="MBM7416628.1"/>
    <property type="molecule type" value="Genomic_DNA"/>
</dbReference>
<proteinExistence type="predicted"/>
<dbReference type="Proteomes" id="UP000703038">
    <property type="component" value="Unassembled WGS sequence"/>
</dbReference>
<dbReference type="RefSeq" id="WP_307806048.1">
    <property type="nucleotide sequence ID" value="NZ_JAFBBK010000001.1"/>
</dbReference>
<organism evidence="1 2">
    <name type="scientific">Rhodococcoides corynebacterioides</name>
    <dbReference type="NCBI Taxonomy" id="53972"/>
    <lineage>
        <taxon>Bacteria</taxon>
        <taxon>Bacillati</taxon>
        <taxon>Actinomycetota</taxon>
        <taxon>Actinomycetes</taxon>
        <taxon>Mycobacteriales</taxon>
        <taxon>Nocardiaceae</taxon>
        <taxon>Rhodococcoides</taxon>
    </lineage>
</organism>
<accession>A0ABS2KXH1</accession>
<keyword evidence="2" id="KW-1185">Reference proteome</keyword>
<gene>
    <name evidence="1" type="ORF">JOE42_003361</name>
</gene>
<sequence length="401" mass="43290">MTHRWPGRLSRGRARTEAVAAIRADTVRTFLDMDKRQSIASAGVDALERLGRSDDSLRARWRPVEEQCFAAGASYLAATERPESDASEEAYDAFATAIAHLSAASAAVDQFYEAHRARLEHATSEYAAVPRLANDARTAATSVLATVTGSEPHHSYRSVRDAVAAVHRALDGLAAAESGGSGTAVTGRAAQVRSATDDLRRALAEAPGRAGSASTALASVRTRLQAVGTKAEYIAPAYSALLRDFVAASSDDLSRARENCETHMAEATRDIDDAATARERGDPEEALDRITAARQHLADAEADIEAVTGRLARLREVRDDPGAVDRRVRFRLRDAQLLAVDRGLVAEWGSVLDAQLARIERAAEALGTGRPDYWAYLRELDSVEDFISGVVDRIRGRQSRT</sequence>
<name>A0ABS2KXH1_9NOCA</name>
<evidence type="ECO:0000313" key="1">
    <source>
        <dbReference type="EMBL" id="MBM7416628.1"/>
    </source>
</evidence>
<protein>
    <submittedName>
        <fullName evidence="1">Uncharacterized protein</fullName>
    </submittedName>
</protein>
<reference evidence="1 2" key="1">
    <citation type="submission" date="2021-01" db="EMBL/GenBank/DDBJ databases">
        <title>Genomics of switchgrass bacterial isolates.</title>
        <authorList>
            <person name="Shade A."/>
        </authorList>
    </citation>
    <scope>NUCLEOTIDE SEQUENCE [LARGE SCALE GENOMIC DNA]</scope>
    <source>
        <strain evidence="1 2">PvP111</strain>
    </source>
</reference>
<evidence type="ECO:0000313" key="2">
    <source>
        <dbReference type="Proteomes" id="UP000703038"/>
    </source>
</evidence>
<comment type="caution">
    <text evidence="1">The sequence shown here is derived from an EMBL/GenBank/DDBJ whole genome shotgun (WGS) entry which is preliminary data.</text>
</comment>